<dbReference type="GO" id="GO:0007165">
    <property type="term" value="P:signal transduction"/>
    <property type="evidence" value="ECO:0007669"/>
    <property type="project" value="InterPro"/>
</dbReference>
<evidence type="ECO:0000256" key="4">
    <source>
        <dbReference type="ARBA" id="ARBA00047304"/>
    </source>
</evidence>
<protein>
    <recommendedName>
        <fullName evidence="1">ADP-ribosyl cyclase/cyclic ADP-ribose hydrolase</fullName>
        <ecNumber evidence="1">3.2.2.6</ecNumber>
    </recommendedName>
</protein>
<organism evidence="6 7">
    <name type="scientific">Erythroxylum novogranatense</name>
    <dbReference type="NCBI Taxonomy" id="1862640"/>
    <lineage>
        <taxon>Eukaryota</taxon>
        <taxon>Viridiplantae</taxon>
        <taxon>Streptophyta</taxon>
        <taxon>Embryophyta</taxon>
        <taxon>Tracheophyta</taxon>
        <taxon>Spermatophyta</taxon>
        <taxon>Magnoliopsida</taxon>
        <taxon>eudicotyledons</taxon>
        <taxon>Gunneridae</taxon>
        <taxon>Pentapetalae</taxon>
        <taxon>rosids</taxon>
        <taxon>fabids</taxon>
        <taxon>Malpighiales</taxon>
        <taxon>Erythroxylaceae</taxon>
        <taxon>Erythroxylum</taxon>
    </lineage>
</organism>
<proteinExistence type="predicted"/>
<keyword evidence="2" id="KW-0378">Hydrolase</keyword>
<evidence type="ECO:0000313" key="6">
    <source>
        <dbReference type="EMBL" id="KAJ8770506.1"/>
    </source>
</evidence>
<dbReference type="EC" id="3.2.2.6" evidence="1"/>
<dbReference type="GO" id="GO:0061809">
    <property type="term" value="F:NAD+ nucleosidase activity, cyclic ADP-ribose generating"/>
    <property type="evidence" value="ECO:0007669"/>
    <property type="project" value="UniProtKB-EC"/>
</dbReference>
<feature type="domain" description="TIR" evidence="5">
    <location>
        <begin position="12"/>
        <end position="180"/>
    </location>
</feature>
<dbReference type="PROSITE" id="PS50104">
    <property type="entry name" value="TIR"/>
    <property type="match status" value="1"/>
</dbReference>
<sequence>MASSSVSSQGSPKYDVFLNFRGEDVRFNFLSYLILAFNHVSLNFFVDYKLPRGEHIESALMVAIQDSRVALTIFSKGYASSAWCLDELVKIMDCRENPTLRQKVIPVFYHVSPSDVTNVETGVFAQDFAKHERGRRSRSKVPRWKAAMEAAGHLAGRIVNEKSPEADVLNQIVDDVLRRLGRNNPISNPGDKEIAQTFDNCKEMVQYGPSQDSKLYIVVKKIKRFFINLHRKATDQEHTIFLLCKIRSKQIFHQSRKYYTEIIQSFLTDWYQSHFKVSAYLHQPRIHQRKLKNKPYTKILQDANEPTMIWILDSGAQCMSLPTGSGFTFRTCH</sequence>
<evidence type="ECO:0000256" key="3">
    <source>
        <dbReference type="ARBA" id="ARBA00023027"/>
    </source>
</evidence>
<dbReference type="InterPro" id="IPR035897">
    <property type="entry name" value="Toll_tir_struct_dom_sf"/>
</dbReference>
<name>A0AAV8TVJ8_9ROSI</name>
<evidence type="ECO:0000256" key="1">
    <source>
        <dbReference type="ARBA" id="ARBA00011982"/>
    </source>
</evidence>
<dbReference type="Proteomes" id="UP001159364">
    <property type="component" value="Linkage Group LG03"/>
</dbReference>
<dbReference type="InterPro" id="IPR000157">
    <property type="entry name" value="TIR_dom"/>
</dbReference>
<dbReference type="FunFam" id="3.40.50.10140:FF:000007">
    <property type="entry name" value="Disease resistance protein (TIR-NBS-LRR class)"/>
    <property type="match status" value="1"/>
</dbReference>
<evidence type="ECO:0000259" key="5">
    <source>
        <dbReference type="PROSITE" id="PS50104"/>
    </source>
</evidence>
<dbReference type="SUPFAM" id="SSF52200">
    <property type="entry name" value="Toll/Interleukin receptor TIR domain"/>
    <property type="match status" value="1"/>
</dbReference>
<comment type="caution">
    <text evidence="6">The sequence shown here is derived from an EMBL/GenBank/DDBJ whole genome shotgun (WGS) entry which is preliminary data.</text>
</comment>
<dbReference type="Gene3D" id="3.40.50.10140">
    <property type="entry name" value="Toll/interleukin-1 receptor homology (TIR) domain"/>
    <property type="match status" value="1"/>
</dbReference>
<keyword evidence="3" id="KW-0520">NAD</keyword>
<keyword evidence="7" id="KW-1185">Reference proteome</keyword>
<accession>A0AAV8TVJ8</accession>
<comment type="catalytic activity">
    <reaction evidence="4">
        <text>NAD(+) + H2O = ADP-D-ribose + nicotinamide + H(+)</text>
        <dbReference type="Rhea" id="RHEA:16301"/>
        <dbReference type="ChEBI" id="CHEBI:15377"/>
        <dbReference type="ChEBI" id="CHEBI:15378"/>
        <dbReference type="ChEBI" id="CHEBI:17154"/>
        <dbReference type="ChEBI" id="CHEBI:57540"/>
        <dbReference type="ChEBI" id="CHEBI:57967"/>
        <dbReference type="EC" id="3.2.2.6"/>
    </reaction>
    <physiologicalReaction direction="left-to-right" evidence="4">
        <dbReference type="Rhea" id="RHEA:16302"/>
    </physiologicalReaction>
</comment>
<reference evidence="6 7" key="1">
    <citation type="submission" date="2021-09" db="EMBL/GenBank/DDBJ databases">
        <title>Genomic insights and catalytic innovation underlie evolution of tropane alkaloids biosynthesis.</title>
        <authorList>
            <person name="Wang Y.-J."/>
            <person name="Tian T."/>
            <person name="Huang J.-P."/>
            <person name="Huang S.-X."/>
        </authorList>
    </citation>
    <scope>NUCLEOTIDE SEQUENCE [LARGE SCALE GENOMIC DNA]</scope>
    <source>
        <strain evidence="6">KIB-2018</strain>
        <tissue evidence="6">Leaf</tissue>
    </source>
</reference>
<dbReference type="SMART" id="SM00255">
    <property type="entry name" value="TIR"/>
    <property type="match status" value="1"/>
</dbReference>
<evidence type="ECO:0000256" key="2">
    <source>
        <dbReference type="ARBA" id="ARBA00022801"/>
    </source>
</evidence>
<dbReference type="PANTHER" id="PTHR32009">
    <property type="entry name" value="TMV RESISTANCE PROTEIN N-LIKE"/>
    <property type="match status" value="1"/>
</dbReference>
<dbReference type="EMBL" id="JAIWQS010000003">
    <property type="protein sequence ID" value="KAJ8770506.1"/>
    <property type="molecule type" value="Genomic_DNA"/>
</dbReference>
<dbReference type="AlphaFoldDB" id="A0AAV8TVJ8"/>
<dbReference type="Pfam" id="PF01582">
    <property type="entry name" value="TIR"/>
    <property type="match status" value="1"/>
</dbReference>
<dbReference type="PANTHER" id="PTHR32009:SF39">
    <property type="entry name" value="TIR DOMAIN-CONTAINING PROTEIN"/>
    <property type="match status" value="1"/>
</dbReference>
<gene>
    <name evidence="6" type="ORF">K2173_017997</name>
</gene>
<evidence type="ECO:0000313" key="7">
    <source>
        <dbReference type="Proteomes" id="UP001159364"/>
    </source>
</evidence>